<evidence type="ECO:0000256" key="2">
    <source>
        <dbReference type="SAM" id="MobiDB-lite"/>
    </source>
</evidence>
<name>A0A0G0JUJ3_9BACT</name>
<feature type="transmembrane region" description="Helical" evidence="3">
    <location>
        <begin position="62"/>
        <end position="84"/>
    </location>
</feature>
<comment type="caution">
    <text evidence="4">The sequence shown here is derived from an EMBL/GenBank/DDBJ whole genome shotgun (WGS) entry which is preliminary data.</text>
</comment>
<keyword evidence="3" id="KW-1133">Transmembrane helix</keyword>
<feature type="compositionally biased region" description="Basic and acidic residues" evidence="2">
    <location>
        <begin position="43"/>
        <end position="55"/>
    </location>
</feature>
<keyword evidence="1" id="KW-0175">Coiled coil</keyword>
<dbReference type="AlphaFoldDB" id="A0A0G0JUJ3"/>
<accession>A0A0G0JUJ3</accession>
<evidence type="ECO:0000256" key="1">
    <source>
        <dbReference type="SAM" id="Coils"/>
    </source>
</evidence>
<keyword evidence="3" id="KW-0472">Membrane</keyword>
<evidence type="ECO:0000313" key="4">
    <source>
        <dbReference type="EMBL" id="KKQ70352.1"/>
    </source>
</evidence>
<evidence type="ECO:0000256" key="3">
    <source>
        <dbReference type="SAM" id="Phobius"/>
    </source>
</evidence>
<gene>
    <name evidence="4" type="ORF">US91_C0005G0057</name>
</gene>
<evidence type="ECO:0000313" key="5">
    <source>
        <dbReference type="Proteomes" id="UP000034022"/>
    </source>
</evidence>
<organism evidence="4 5">
    <name type="scientific">Candidatus Falkowbacteria bacterium GW2011_GWE1_38_31</name>
    <dbReference type="NCBI Taxonomy" id="1618638"/>
    <lineage>
        <taxon>Bacteria</taxon>
        <taxon>Candidatus Falkowiibacteriota</taxon>
    </lineage>
</organism>
<sequence length="319" mass="35649">MNTKMDGVKILVNDESENDTVNEVEKKEAKPAAKKKTTLRKKSVSEKKDESRNFERAKDSGGLMSLITSVVVTAIIVGGGIYFWQNSTTGKNLKKISAEATASKEEFEKRLENLKEKLSGTEKEKEDLLASKKELEEKAELLKSAKKQYTNNDLGLSFLYPAVFGEVTVEFTEKASSTIFNGKFSLNDKLVFGGVSTNFVREATSSIYDFKETLGFLDQKNKYYFEEPGKRDSTKFEIQPAKIIGYRGGEALVINKKSFIGQDDFSKNAGKPFVDIGENVGALLNLKKEKYKGVAFVNMDFGLMPMEGFEEMLKSVEVK</sequence>
<feature type="coiled-coil region" evidence="1">
    <location>
        <begin position="97"/>
        <end position="152"/>
    </location>
</feature>
<feature type="compositionally biased region" description="Basic residues" evidence="2">
    <location>
        <begin position="32"/>
        <end position="42"/>
    </location>
</feature>
<protein>
    <submittedName>
        <fullName evidence="4">Uncharacterized protein</fullName>
    </submittedName>
</protein>
<feature type="region of interest" description="Disordered" evidence="2">
    <location>
        <begin position="1"/>
        <end position="55"/>
    </location>
</feature>
<reference evidence="4 5" key="1">
    <citation type="journal article" date="2015" name="Nature">
        <title>rRNA introns, odd ribosomes, and small enigmatic genomes across a large radiation of phyla.</title>
        <authorList>
            <person name="Brown C.T."/>
            <person name="Hug L.A."/>
            <person name="Thomas B.C."/>
            <person name="Sharon I."/>
            <person name="Castelle C.J."/>
            <person name="Singh A."/>
            <person name="Wilkins M.J."/>
            <person name="Williams K.H."/>
            <person name="Banfield J.F."/>
        </authorList>
    </citation>
    <scope>NUCLEOTIDE SEQUENCE [LARGE SCALE GENOMIC DNA]</scope>
</reference>
<keyword evidence="3" id="KW-0812">Transmembrane</keyword>
<dbReference type="EMBL" id="LBUU01000005">
    <property type="protein sequence ID" value="KKQ70352.1"/>
    <property type="molecule type" value="Genomic_DNA"/>
</dbReference>
<proteinExistence type="predicted"/>
<dbReference type="Proteomes" id="UP000034022">
    <property type="component" value="Unassembled WGS sequence"/>
</dbReference>